<accession>A0A0D3JPH4</accession>
<dbReference type="GO" id="GO:0005506">
    <property type="term" value="F:iron ion binding"/>
    <property type="evidence" value="ECO:0007669"/>
    <property type="project" value="InterPro"/>
</dbReference>
<feature type="transmembrane region" description="Helical" evidence="6">
    <location>
        <begin position="382"/>
        <end position="407"/>
    </location>
</feature>
<evidence type="ECO:0000256" key="1">
    <source>
        <dbReference type="ARBA" id="ARBA00004370"/>
    </source>
</evidence>
<feature type="transmembrane region" description="Helical" evidence="6">
    <location>
        <begin position="178"/>
        <end position="198"/>
    </location>
</feature>
<dbReference type="GO" id="GO:0016020">
    <property type="term" value="C:membrane"/>
    <property type="evidence" value="ECO:0007669"/>
    <property type="project" value="UniProtKB-SubCell"/>
</dbReference>
<feature type="domain" description="Fatty acid hydroxylase" evidence="7">
    <location>
        <begin position="186"/>
        <end position="308"/>
    </location>
</feature>
<feature type="transmembrane region" description="Helical" evidence="6">
    <location>
        <begin position="236"/>
        <end position="257"/>
    </location>
</feature>
<feature type="compositionally biased region" description="Basic and acidic residues" evidence="5">
    <location>
        <begin position="317"/>
        <end position="329"/>
    </location>
</feature>
<evidence type="ECO:0000256" key="5">
    <source>
        <dbReference type="SAM" id="MobiDB-lite"/>
    </source>
</evidence>
<dbReference type="Pfam" id="PF04116">
    <property type="entry name" value="FA_hydroxylase"/>
    <property type="match status" value="1"/>
</dbReference>
<evidence type="ECO:0000256" key="6">
    <source>
        <dbReference type="SAM" id="Phobius"/>
    </source>
</evidence>
<keyword evidence="3 6" id="KW-1133">Transmembrane helix</keyword>
<evidence type="ECO:0000313" key="8">
    <source>
        <dbReference type="EnsemblProtists" id="EOD25409"/>
    </source>
</evidence>
<feature type="transmembrane region" description="Helical" evidence="6">
    <location>
        <begin position="453"/>
        <end position="474"/>
    </location>
</feature>
<dbReference type="InterPro" id="IPR006694">
    <property type="entry name" value="Fatty_acid_hydroxylase"/>
</dbReference>
<proteinExistence type="predicted"/>
<dbReference type="InterPro" id="IPR050307">
    <property type="entry name" value="Sterol_Desaturase_Related"/>
</dbReference>
<name>A0A0D3JPH4_EMIH1</name>
<protein>
    <recommendedName>
        <fullName evidence="7">Fatty acid hydroxylase domain-containing protein</fullName>
    </recommendedName>
</protein>
<keyword evidence="4 6" id="KW-0472">Membrane</keyword>
<dbReference type="EnsemblProtists" id="EOD25409">
    <property type="protein sequence ID" value="EOD25409"/>
    <property type="gene ID" value="EMIHUDRAFT_469170"/>
</dbReference>
<evidence type="ECO:0000256" key="4">
    <source>
        <dbReference type="ARBA" id="ARBA00023136"/>
    </source>
</evidence>
<organism evidence="8 9">
    <name type="scientific">Emiliania huxleyi (strain CCMP1516)</name>
    <dbReference type="NCBI Taxonomy" id="280463"/>
    <lineage>
        <taxon>Eukaryota</taxon>
        <taxon>Haptista</taxon>
        <taxon>Haptophyta</taxon>
        <taxon>Prymnesiophyceae</taxon>
        <taxon>Isochrysidales</taxon>
        <taxon>Noelaerhabdaceae</taxon>
        <taxon>Emiliania</taxon>
    </lineage>
</organism>
<sequence length="481" mass="52099">MLSTLIRGFAGATDGRFYRVSPSFVDSALPPGASVIPRPTFAAWLRAGPLVLINTPNTIWALIAVCMFECVPYDLSRTGPAASAPLSAAFFAARLPLWLGVWLGYTLWWHATLHWFGFAERPFVAAREYRPGRVAHNLVWSVSGVVIWTGFENVFAYLWATGRLAYVDETAWSSRRGALHFCAALLLVPLWRDVHFFFAHRMLHFNALYAQVHSLHHRNTDVEPFSGLCMHPVEHLYYFACALPSLLLLTTPFALLWNGVHLLLSPGASHSGFEDHWQADAYHYFHHRYVSCNYAGTDAGFLDVWFGSFVDTLKPTDQKGCKPRPDAKATRARTRAGPPPAAYRETRSPMRMRLGSARGGGGGRGSRCLRPATLTRPPSLEFAAYLALSAGCVLAWAVAASDVAAGAHAAAPRLAAHLAVLAGFGPVAAASAVTGITRSGGGAPRGGPLKTGLLLACGTLFCSVPVSWACYLALQPPGEDV</sequence>
<dbReference type="HOGENOM" id="CLU_567954_0_0_1"/>
<dbReference type="STRING" id="2903.R1EX30"/>
<feature type="transmembrane region" description="Helical" evidence="6">
    <location>
        <begin position="414"/>
        <end position="433"/>
    </location>
</feature>
<evidence type="ECO:0000259" key="7">
    <source>
        <dbReference type="Pfam" id="PF04116"/>
    </source>
</evidence>
<dbReference type="Proteomes" id="UP000013827">
    <property type="component" value="Unassembled WGS sequence"/>
</dbReference>
<dbReference type="PaxDb" id="2903-EOD25409"/>
<dbReference type="eggNOG" id="ENOG502SYQU">
    <property type="taxonomic scope" value="Eukaryota"/>
</dbReference>
<keyword evidence="2 6" id="KW-0812">Transmembrane</keyword>
<reference evidence="9" key="1">
    <citation type="journal article" date="2013" name="Nature">
        <title>Pan genome of the phytoplankton Emiliania underpins its global distribution.</title>
        <authorList>
            <person name="Read B.A."/>
            <person name="Kegel J."/>
            <person name="Klute M.J."/>
            <person name="Kuo A."/>
            <person name="Lefebvre S.C."/>
            <person name="Maumus F."/>
            <person name="Mayer C."/>
            <person name="Miller J."/>
            <person name="Monier A."/>
            <person name="Salamov A."/>
            <person name="Young J."/>
            <person name="Aguilar M."/>
            <person name="Claverie J.M."/>
            <person name="Frickenhaus S."/>
            <person name="Gonzalez K."/>
            <person name="Herman E.K."/>
            <person name="Lin Y.C."/>
            <person name="Napier J."/>
            <person name="Ogata H."/>
            <person name="Sarno A.F."/>
            <person name="Shmutz J."/>
            <person name="Schroeder D."/>
            <person name="de Vargas C."/>
            <person name="Verret F."/>
            <person name="von Dassow P."/>
            <person name="Valentin K."/>
            <person name="Van de Peer Y."/>
            <person name="Wheeler G."/>
            <person name="Dacks J.B."/>
            <person name="Delwiche C.F."/>
            <person name="Dyhrman S.T."/>
            <person name="Glockner G."/>
            <person name="John U."/>
            <person name="Richards T."/>
            <person name="Worden A.Z."/>
            <person name="Zhang X."/>
            <person name="Grigoriev I.V."/>
            <person name="Allen A.E."/>
            <person name="Bidle K."/>
            <person name="Borodovsky M."/>
            <person name="Bowler C."/>
            <person name="Brownlee C."/>
            <person name="Cock J.M."/>
            <person name="Elias M."/>
            <person name="Gladyshev V.N."/>
            <person name="Groth M."/>
            <person name="Guda C."/>
            <person name="Hadaegh A."/>
            <person name="Iglesias-Rodriguez M.D."/>
            <person name="Jenkins J."/>
            <person name="Jones B.M."/>
            <person name="Lawson T."/>
            <person name="Leese F."/>
            <person name="Lindquist E."/>
            <person name="Lobanov A."/>
            <person name="Lomsadze A."/>
            <person name="Malik S.B."/>
            <person name="Marsh M.E."/>
            <person name="Mackinder L."/>
            <person name="Mock T."/>
            <person name="Mueller-Roeber B."/>
            <person name="Pagarete A."/>
            <person name="Parker M."/>
            <person name="Probert I."/>
            <person name="Quesneville H."/>
            <person name="Raines C."/>
            <person name="Rensing S.A."/>
            <person name="Riano-Pachon D.M."/>
            <person name="Richier S."/>
            <person name="Rokitta S."/>
            <person name="Shiraiwa Y."/>
            <person name="Soanes D.M."/>
            <person name="van der Giezen M."/>
            <person name="Wahlund T.M."/>
            <person name="Williams B."/>
            <person name="Wilson W."/>
            <person name="Wolfe G."/>
            <person name="Wurch L.L."/>
        </authorList>
    </citation>
    <scope>NUCLEOTIDE SEQUENCE</scope>
</reference>
<comment type="subcellular location">
    <subcellularLocation>
        <location evidence="1">Membrane</location>
    </subcellularLocation>
</comment>
<dbReference type="PANTHER" id="PTHR11863">
    <property type="entry name" value="STEROL DESATURASE"/>
    <property type="match status" value="1"/>
</dbReference>
<dbReference type="RefSeq" id="XP_005777838.1">
    <property type="nucleotide sequence ID" value="XM_005777781.1"/>
</dbReference>
<feature type="transmembrane region" description="Helical" evidence="6">
    <location>
        <begin position="138"/>
        <end position="158"/>
    </location>
</feature>
<dbReference type="GO" id="GO:0008610">
    <property type="term" value="P:lipid biosynthetic process"/>
    <property type="evidence" value="ECO:0007669"/>
    <property type="project" value="InterPro"/>
</dbReference>
<evidence type="ECO:0000256" key="3">
    <source>
        <dbReference type="ARBA" id="ARBA00022989"/>
    </source>
</evidence>
<reference evidence="8" key="2">
    <citation type="submission" date="2024-10" db="UniProtKB">
        <authorList>
            <consortium name="EnsemblProtists"/>
        </authorList>
    </citation>
    <scope>IDENTIFICATION</scope>
</reference>
<dbReference type="GO" id="GO:0016491">
    <property type="term" value="F:oxidoreductase activity"/>
    <property type="evidence" value="ECO:0007669"/>
    <property type="project" value="InterPro"/>
</dbReference>
<keyword evidence="9" id="KW-1185">Reference proteome</keyword>
<feature type="region of interest" description="Disordered" evidence="5">
    <location>
        <begin position="317"/>
        <end position="344"/>
    </location>
</feature>
<dbReference type="KEGG" id="ehx:EMIHUDRAFT_469170"/>
<evidence type="ECO:0000313" key="9">
    <source>
        <dbReference type="Proteomes" id="UP000013827"/>
    </source>
</evidence>
<dbReference type="GeneID" id="17270953"/>
<feature type="transmembrane region" description="Helical" evidence="6">
    <location>
        <begin position="95"/>
        <end position="117"/>
    </location>
</feature>
<evidence type="ECO:0000256" key="2">
    <source>
        <dbReference type="ARBA" id="ARBA00022692"/>
    </source>
</evidence>
<dbReference type="AlphaFoldDB" id="A0A0D3JPH4"/>